<dbReference type="InterPro" id="IPR029058">
    <property type="entry name" value="AB_hydrolase_fold"/>
</dbReference>
<evidence type="ECO:0000313" key="3">
    <source>
        <dbReference type="Proteomes" id="UP000244441"/>
    </source>
</evidence>
<dbReference type="PANTHER" id="PTHR11614">
    <property type="entry name" value="PHOSPHOLIPASE-RELATED"/>
    <property type="match status" value="1"/>
</dbReference>
<sequence length="323" mass="36999">MQSRESYLAEFWQNTVEPFWQQHAIEWVYQPQSQFNIQYALLENPQSEKCIILLPGRVESFKKYKELAYDFYQLGYSILTLDHRGQGLSHRETDDPELGYISDANLYADDLHAICCQTRIFQQYQQVDILAHSMGSLIAIDFVSRYQPKVNALAMSSPLLGINAGPLNHTYALKVVNGLMALQGIKCPEYFINQTEYHRPEFANNSLCGSQARFELSQDIQADKVIRLGGVTYQWLQQIFIKFSQVFANTTSITVPCLVLQAELESIVKNQSQNDWVAKVKQSNPHITIRLVKGAKHEILMESDTIRGPVIEQIHAFFEDPLC</sequence>
<dbReference type="SUPFAM" id="SSF53474">
    <property type="entry name" value="alpha/beta-Hydrolases"/>
    <property type="match status" value="1"/>
</dbReference>
<proteinExistence type="predicted"/>
<name>A0A2S0VQP1_9ALTE</name>
<feature type="domain" description="Serine aminopeptidase S33" evidence="1">
    <location>
        <begin position="47"/>
        <end position="304"/>
    </location>
</feature>
<dbReference type="Pfam" id="PF12146">
    <property type="entry name" value="Hydrolase_4"/>
    <property type="match status" value="1"/>
</dbReference>
<reference evidence="2 3" key="1">
    <citation type="submission" date="2018-01" db="EMBL/GenBank/DDBJ databases">
        <title>Genome sequence of a Cantenovulum-like bacteria.</title>
        <authorList>
            <person name="Tan W.R."/>
            <person name="Lau N.-S."/>
            <person name="Go F."/>
            <person name="Amirul A.-A.A."/>
        </authorList>
    </citation>
    <scope>NUCLEOTIDE SEQUENCE [LARGE SCALE GENOMIC DNA]</scope>
    <source>
        <strain evidence="2 3">CCB-QB4</strain>
    </source>
</reference>
<gene>
    <name evidence="2" type="ORF">C2869_08860</name>
</gene>
<evidence type="ECO:0000313" key="2">
    <source>
        <dbReference type="EMBL" id="AWB66531.1"/>
    </source>
</evidence>
<organism evidence="2 3">
    <name type="scientific">Saccharobesus litoralis</name>
    <dbReference type="NCBI Taxonomy" id="2172099"/>
    <lineage>
        <taxon>Bacteria</taxon>
        <taxon>Pseudomonadati</taxon>
        <taxon>Pseudomonadota</taxon>
        <taxon>Gammaproteobacteria</taxon>
        <taxon>Alteromonadales</taxon>
        <taxon>Alteromonadaceae</taxon>
        <taxon>Saccharobesus</taxon>
    </lineage>
</organism>
<dbReference type="Gene3D" id="3.40.50.1820">
    <property type="entry name" value="alpha/beta hydrolase"/>
    <property type="match status" value="1"/>
</dbReference>
<dbReference type="Proteomes" id="UP000244441">
    <property type="component" value="Chromosome"/>
</dbReference>
<dbReference type="EMBL" id="CP026604">
    <property type="protein sequence ID" value="AWB66531.1"/>
    <property type="molecule type" value="Genomic_DNA"/>
</dbReference>
<dbReference type="RefSeq" id="WP_108602594.1">
    <property type="nucleotide sequence ID" value="NZ_CP026604.1"/>
</dbReference>
<accession>A0A2S0VQP1</accession>
<dbReference type="AlphaFoldDB" id="A0A2S0VQP1"/>
<dbReference type="InterPro" id="IPR022742">
    <property type="entry name" value="Hydrolase_4"/>
</dbReference>
<dbReference type="InterPro" id="IPR051044">
    <property type="entry name" value="MAG_DAG_Lipase"/>
</dbReference>
<dbReference type="KEGG" id="cate:C2869_08860"/>
<protein>
    <recommendedName>
        <fullName evidence="1">Serine aminopeptidase S33 domain-containing protein</fullName>
    </recommendedName>
</protein>
<evidence type="ECO:0000259" key="1">
    <source>
        <dbReference type="Pfam" id="PF12146"/>
    </source>
</evidence>
<dbReference type="OrthoDB" id="9788260at2"/>
<keyword evidence="3" id="KW-1185">Reference proteome</keyword>